<sequence>MKVGYLRCAACGAVTNCVELTAGLCPVCKDERVRELSLLHRRYDRAILAGDLSAASLAADEVEGYERVWGLRLLAAPSVAQMRRAIAGTSEGDAYGA</sequence>
<comment type="caution">
    <text evidence="1">The sequence shown here is derived from an EMBL/GenBank/DDBJ whole genome shotgun (WGS) entry which is preliminary data.</text>
</comment>
<organism evidence="1 2">
    <name type="scientific">Anaerotruncus colihominis</name>
    <dbReference type="NCBI Taxonomy" id="169435"/>
    <lineage>
        <taxon>Bacteria</taxon>
        <taxon>Bacillati</taxon>
        <taxon>Bacillota</taxon>
        <taxon>Clostridia</taxon>
        <taxon>Eubacteriales</taxon>
        <taxon>Oscillospiraceae</taxon>
        <taxon>Anaerotruncus</taxon>
    </lineage>
</organism>
<dbReference type="Proteomes" id="UP000196386">
    <property type="component" value="Unassembled WGS sequence"/>
</dbReference>
<gene>
    <name evidence="1" type="ORF">B5F11_14990</name>
</gene>
<proteinExistence type="predicted"/>
<accession>A0A1Y4N037</accession>
<evidence type="ECO:0000313" key="1">
    <source>
        <dbReference type="EMBL" id="OUP68066.1"/>
    </source>
</evidence>
<evidence type="ECO:0000313" key="2">
    <source>
        <dbReference type="Proteomes" id="UP000196386"/>
    </source>
</evidence>
<dbReference type="RefSeq" id="WP_087302432.1">
    <property type="nucleotide sequence ID" value="NZ_NFKP01000022.1"/>
</dbReference>
<reference evidence="2" key="1">
    <citation type="submission" date="2017-04" db="EMBL/GenBank/DDBJ databases">
        <title>Function of individual gut microbiota members based on whole genome sequencing of pure cultures obtained from chicken caecum.</title>
        <authorList>
            <person name="Medvecky M."/>
            <person name="Cejkova D."/>
            <person name="Polansky O."/>
            <person name="Karasova D."/>
            <person name="Kubasova T."/>
            <person name="Cizek A."/>
            <person name="Rychlik I."/>
        </authorList>
    </citation>
    <scope>NUCLEOTIDE SEQUENCE [LARGE SCALE GENOMIC DNA]</scope>
    <source>
        <strain evidence="2">An175</strain>
    </source>
</reference>
<protein>
    <submittedName>
        <fullName evidence="1">Uncharacterized protein</fullName>
    </submittedName>
</protein>
<name>A0A1Y4N037_9FIRM</name>
<dbReference type="AlphaFoldDB" id="A0A1Y4N037"/>
<dbReference type="EMBL" id="NFKP01000022">
    <property type="protein sequence ID" value="OUP68066.1"/>
    <property type="molecule type" value="Genomic_DNA"/>
</dbReference>